<dbReference type="AlphaFoldDB" id="A0A915HMF5"/>
<protein>
    <submittedName>
        <fullName evidence="2">Uncharacterized protein</fullName>
    </submittedName>
</protein>
<name>A0A915HMF5_ROMCU</name>
<dbReference type="WBParaSite" id="nRc.2.0.1.t02675-RA">
    <property type="protein sequence ID" value="nRc.2.0.1.t02675-RA"/>
    <property type="gene ID" value="nRc.2.0.1.g02675"/>
</dbReference>
<evidence type="ECO:0000313" key="2">
    <source>
        <dbReference type="WBParaSite" id="nRc.2.0.1.t02675-RA"/>
    </source>
</evidence>
<dbReference type="Proteomes" id="UP000887565">
    <property type="component" value="Unplaced"/>
</dbReference>
<evidence type="ECO:0000313" key="1">
    <source>
        <dbReference type="Proteomes" id="UP000887565"/>
    </source>
</evidence>
<accession>A0A915HMF5</accession>
<reference evidence="2" key="1">
    <citation type="submission" date="2022-11" db="UniProtKB">
        <authorList>
            <consortium name="WormBaseParasite"/>
        </authorList>
    </citation>
    <scope>IDENTIFICATION</scope>
</reference>
<keyword evidence="1" id="KW-1185">Reference proteome</keyword>
<organism evidence="1 2">
    <name type="scientific">Romanomermis culicivorax</name>
    <name type="common">Nematode worm</name>
    <dbReference type="NCBI Taxonomy" id="13658"/>
    <lineage>
        <taxon>Eukaryota</taxon>
        <taxon>Metazoa</taxon>
        <taxon>Ecdysozoa</taxon>
        <taxon>Nematoda</taxon>
        <taxon>Enoplea</taxon>
        <taxon>Dorylaimia</taxon>
        <taxon>Mermithida</taxon>
        <taxon>Mermithoidea</taxon>
        <taxon>Mermithidae</taxon>
        <taxon>Romanomermis</taxon>
    </lineage>
</organism>
<proteinExistence type="predicted"/>
<sequence length="66" mass="7816">MRRSVLMFIQLQAYLRQIDLRNYLRQWHQWTIFSGPESCKSTSQSCSARTIAQLKRARASRKIGEN</sequence>